<proteinExistence type="predicted"/>
<name>A0A0F9VU45_9ZZZZ</name>
<dbReference type="AlphaFoldDB" id="A0A0F9VU45"/>
<organism evidence="1">
    <name type="scientific">marine sediment metagenome</name>
    <dbReference type="NCBI Taxonomy" id="412755"/>
    <lineage>
        <taxon>unclassified sequences</taxon>
        <taxon>metagenomes</taxon>
        <taxon>ecological metagenomes</taxon>
    </lineage>
</organism>
<dbReference type="EMBL" id="LAZR01000286">
    <property type="protein sequence ID" value="KKN76981.1"/>
    <property type="molecule type" value="Genomic_DNA"/>
</dbReference>
<protein>
    <submittedName>
        <fullName evidence="1">Uncharacterized protein</fullName>
    </submittedName>
</protein>
<sequence length="125" mass="14052">MPKTIRASDILKNFSKVPRTDLVIDRIRKVEERKREEEESKLLLIDTFRKVSLSGSEAARKHKIAKAGGFDGGLLAFLTKPEEAQVSYELGLDKVKADPSILGDNFFDKIGQAFRNLFGSKEEVL</sequence>
<reference evidence="1" key="1">
    <citation type="journal article" date="2015" name="Nature">
        <title>Complex archaea that bridge the gap between prokaryotes and eukaryotes.</title>
        <authorList>
            <person name="Spang A."/>
            <person name="Saw J.H."/>
            <person name="Jorgensen S.L."/>
            <person name="Zaremba-Niedzwiedzka K."/>
            <person name="Martijn J."/>
            <person name="Lind A.E."/>
            <person name="van Eijk R."/>
            <person name="Schleper C."/>
            <person name="Guy L."/>
            <person name="Ettema T.J."/>
        </authorList>
    </citation>
    <scope>NUCLEOTIDE SEQUENCE</scope>
</reference>
<evidence type="ECO:0000313" key="1">
    <source>
        <dbReference type="EMBL" id="KKN76981.1"/>
    </source>
</evidence>
<comment type="caution">
    <text evidence="1">The sequence shown here is derived from an EMBL/GenBank/DDBJ whole genome shotgun (WGS) entry which is preliminary data.</text>
</comment>
<accession>A0A0F9VU45</accession>
<gene>
    <name evidence="1" type="ORF">LCGC14_0364730</name>
</gene>